<dbReference type="FunFam" id="1.10.10.1440:FF:000001">
    <property type="entry name" value="phosphorylated adapter RNA export protein-like"/>
    <property type="match status" value="1"/>
</dbReference>
<dbReference type="GeneID" id="116290186"/>
<dbReference type="KEGG" id="aten:116290186"/>
<keyword evidence="13" id="KW-1185">Reference proteome</keyword>
<dbReference type="Proteomes" id="UP000515163">
    <property type="component" value="Unplaced"/>
</dbReference>
<evidence type="ECO:0000256" key="8">
    <source>
        <dbReference type="ARBA" id="ARBA00022927"/>
    </source>
</evidence>
<evidence type="ECO:0000256" key="7">
    <source>
        <dbReference type="ARBA" id="ARBA00022884"/>
    </source>
</evidence>
<evidence type="ECO:0000256" key="2">
    <source>
        <dbReference type="ARBA" id="ARBA00004496"/>
    </source>
</evidence>
<name>A0A6P8HK33_ACTTE</name>
<comment type="subcellular location">
    <subcellularLocation>
        <location evidence="2">Cytoplasm</location>
    </subcellularLocation>
    <subcellularLocation>
        <location evidence="1">Nucleus</location>
    </subcellularLocation>
</comment>
<reference evidence="14" key="1">
    <citation type="submission" date="2025-08" db="UniProtKB">
        <authorList>
            <consortium name="RefSeq"/>
        </authorList>
    </citation>
    <scope>IDENTIFICATION</scope>
    <source>
        <tissue evidence="14">Tentacle</tissue>
    </source>
</reference>
<evidence type="ECO:0000256" key="6">
    <source>
        <dbReference type="ARBA" id="ARBA00022490"/>
    </source>
</evidence>
<proteinExistence type="inferred from homology"/>
<feature type="region of interest" description="Disordered" evidence="11">
    <location>
        <begin position="111"/>
        <end position="130"/>
    </location>
</feature>
<dbReference type="GO" id="GO:0006408">
    <property type="term" value="P:snRNA export from nucleus"/>
    <property type="evidence" value="ECO:0007669"/>
    <property type="project" value="InterPro"/>
</dbReference>
<feature type="region of interest" description="Disordered" evidence="11">
    <location>
        <begin position="167"/>
        <end position="207"/>
    </location>
</feature>
<keyword evidence="7" id="KW-0694">RNA-binding</keyword>
<dbReference type="AlphaFoldDB" id="A0A6P8HK33"/>
<dbReference type="PANTHER" id="PTHR13135">
    <property type="entry name" value="CYTOSOLIC RESINIFERATOXIN BINDING PROTEIN RBP-26"/>
    <property type="match status" value="1"/>
</dbReference>
<dbReference type="GO" id="GO:0005737">
    <property type="term" value="C:cytoplasm"/>
    <property type="evidence" value="ECO:0007669"/>
    <property type="project" value="UniProtKB-SubCell"/>
</dbReference>
<organism evidence="13 14">
    <name type="scientific">Actinia tenebrosa</name>
    <name type="common">Australian red waratah sea anemone</name>
    <dbReference type="NCBI Taxonomy" id="6105"/>
    <lineage>
        <taxon>Eukaryota</taxon>
        <taxon>Metazoa</taxon>
        <taxon>Cnidaria</taxon>
        <taxon>Anthozoa</taxon>
        <taxon>Hexacorallia</taxon>
        <taxon>Actiniaria</taxon>
        <taxon>Actiniidae</taxon>
        <taxon>Actinia</taxon>
    </lineage>
</organism>
<evidence type="ECO:0000256" key="9">
    <source>
        <dbReference type="ARBA" id="ARBA00023242"/>
    </source>
</evidence>
<dbReference type="OrthoDB" id="5986490at2759"/>
<dbReference type="GO" id="GO:0003723">
    <property type="term" value="F:RNA binding"/>
    <property type="evidence" value="ECO:0007669"/>
    <property type="project" value="UniProtKB-KW"/>
</dbReference>
<accession>A0A6P8HK33</accession>
<evidence type="ECO:0000256" key="11">
    <source>
        <dbReference type="SAM" id="MobiDB-lite"/>
    </source>
</evidence>
<dbReference type="InterPro" id="IPR039047">
    <property type="entry name" value="PHAX"/>
</dbReference>
<feature type="region of interest" description="Disordered" evidence="11">
    <location>
        <begin position="356"/>
        <end position="378"/>
    </location>
</feature>
<gene>
    <name evidence="14" type="primary">LOC116290186</name>
</gene>
<dbReference type="Gene3D" id="1.10.10.1440">
    <property type="entry name" value="PHAX RNA-binding domain"/>
    <property type="match status" value="1"/>
</dbReference>
<protein>
    <recommendedName>
        <fullName evidence="4">Phosphorylated adapter RNA export protein</fullName>
    </recommendedName>
    <alternativeName>
        <fullName evidence="10">RNA U small nuclear RNA export adapter protein</fullName>
    </alternativeName>
</protein>
<feature type="compositionally biased region" description="Basic and acidic residues" evidence="11">
    <location>
        <begin position="170"/>
        <end position="190"/>
    </location>
</feature>
<comment type="similarity">
    <text evidence="3">Belongs to the PHAX family.</text>
</comment>
<keyword evidence="6" id="KW-0963">Cytoplasm</keyword>
<dbReference type="GO" id="GO:0005634">
    <property type="term" value="C:nucleus"/>
    <property type="evidence" value="ECO:0007669"/>
    <property type="project" value="UniProtKB-SubCell"/>
</dbReference>
<dbReference type="FunCoup" id="A0A6P8HK33">
    <property type="interactions" value="2008"/>
</dbReference>
<evidence type="ECO:0000256" key="5">
    <source>
        <dbReference type="ARBA" id="ARBA00022448"/>
    </source>
</evidence>
<evidence type="ECO:0000256" key="10">
    <source>
        <dbReference type="ARBA" id="ARBA00030834"/>
    </source>
</evidence>
<dbReference type="PANTHER" id="PTHR13135:SF0">
    <property type="entry name" value="PHOSPHORYLATED ADAPTER RNA EXPORT PROTEIN"/>
    <property type="match status" value="1"/>
</dbReference>
<feature type="compositionally biased region" description="Basic residues" evidence="11">
    <location>
        <begin position="195"/>
        <end position="207"/>
    </location>
</feature>
<feature type="domain" description="Phosphorylated adapter RNA export protein RNA-binding" evidence="12">
    <location>
        <begin position="239"/>
        <end position="321"/>
    </location>
</feature>
<evidence type="ECO:0000256" key="1">
    <source>
        <dbReference type="ARBA" id="ARBA00004123"/>
    </source>
</evidence>
<dbReference type="InterPro" id="IPR038092">
    <property type="entry name" value="PHAX_RNA-binding_sf"/>
</dbReference>
<dbReference type="InterPro" id="IPR019385">
    <property type="entry name" value="PHAX_RNA-binding_domain"/>
</dbReference>
<evidence type="ECO:0000313" key="14">
    <source>
        <dbReference type="RefSeq" id="XP_031553052.1"/>
    </source>
</evidence>
<keyword evidence="9" id="KW-0539">Nucleus</keyword>
<keyword evidence="5" id="KW-0813">Transport</keyword>
<dbReference type="Pfam" id="PF10258">
    <property type="entry name" value="PHAX_RNA-bd"/>
    <property type="match status" value="1"/>
</dbReference>
<evidence type="ECO:0000313" key="13">
    <source>
        <dbReference type="Proteomes" id="UP000515163"/>
    </source>
</evidence>
<evidence type="ECO:0000259" key="12">
    <source>
        <dbReference type="Pfam" id="PF10258"/>
    </source>
</evidence>
<keyword evidence="8" id="KW-0653">Protein transport</keyword>
<dbReference type="InParanoid" id="A0A6P8HK33"/>
<dbReference type="GO" id="GO:0015031">
    <property type="term" value="P:protein transport"/>
    <property type="evidence" value="ECO:0007669"/>
    <property type="project" value="UniProtKB-KW"/>
</dbReference>
<sequence>MADKTFLDEVDQIDLELDVPFNEFEDEFQQNTTNNIENLPKQSNETVKATDSAENLTKSCVVGKETFGLSNDGHLIKLGKPESTGHTELSKDVEEGEVLIQEEEMELLKDTITDDTEDSNVEDGQNISRFDENRENLKRKLDNNDAALDEEADMDIDDNLILESDEESMLQEKKCKKEDNVGNEDGKDQPMKNPRGGKKKKKKKKKVVPVHYGRIPRPIIGRLFSPLMATEHDEPEVLAGQMADRLEEEKEDLILRVLQTIGNKKAIEIFQETKKIQVEGGMSTVYGNRRRTSGGIFIYLLKSKGYATKEQLKEIFAVEREKAKQLIKEQKKRDKELREQGINDLRQKLAEKKEMLLKAEDNKSENKSVLEASKSEDL</sequence>
<dbReference type="RefSeq" id="XP_031553052.1">
    <property type="nucleotide sequence ID" value="XM_031697192.1"/>
</dbReference>
<evidence type="ECO:0000256" key="3">
    <source>
        <dbReference type="ARBA" id="ARBA00006094"/>
    </source>
</evidence>
<evidence type="ECO:0000256" key="4">
    <source>
        <dbReference type="ARBA" id="ARBA00016856"/>
    </source>
</evidence>